<dbReference type="PANTHER" id="PTHR43485:SF1">
    <property type="entry name" value="FORMATE HYDROGENLYASE SUBUNIT 5-RELATED"/>
    <property type="match status" value="1"/>
</dbReference>
<dbReference type="InterPro" id="IPR029014">
    <property type="entry name" value="NiFe-Hase_large"/>
</dbReference>
<gene>
    <name evidence="3" type="ORF">E0L93_12960</name>
</gene>
<comment type="caution">
    <text evidence="3">The sequence shown here is derived from an EMBL/GenBank/DDBJ whole genome shotgun (WGS) entry which is preliminary data.</text>
</comment>
<dbReference type="AlphaFoldDB" id="A0A4R1BDZ9"/>
<keyword evidence="1" id="KW-0560">Oxidoreductase</keyword>
<dbReference type="InterPro" id="IPR001135">
    <property type="entry name" value="NADH_Q_OxRdtase_suD"/>
</dbReference>
<name>A0A4R1BDZ9_9ACTN</name>
<sequence>MVEMTRDLPRSSDGLQMEWVEVPFGPLFPGLPAGLALTFTLDGDTVAEAEAERGIEGWAPLEGLSGPAETFADRLSGLDPLSPVAYRLLASRALENAAGVAPDERTGLARVGALERERAASHLNWLAGFGRLLGYSWLEERAGELQLALLWSAGPEEVARLAGEAGELARRVEWTPLLRRRLGGIGTLPAGAEASGPVARAGGSAADARRDEEAYRRLGFEPVVLRGNDALSRLRVRLAEIEQSLDLVSRAGSVSTPVVAPGGGSSGTGAATVETPRGLATLNLILEGGAVVAFEIGTPSARHLKLVKPVSEQREVADALVGIASLDLSPWEVVR</sequence>
<evidence type="ECO:0000256" key="1">
    <source>
        <dbReference type="ARBA" id="ARBA00023002"/>
    </source>
</evidence>
<dbReference type="Pfam" id="PF00346">
    <property type="entry name" value="Complex1_49kDa"/>
    <property type="match status" value="1"/>
</dbReference>
<feature type="domain" description="NADH-quinone oxidoreductase subunit D" evidence="2">
    <location>
        <begin position="172"/>
        <end position="251"/>
    </location>
</feature>
<dbReference type="PANTHER" id="PTHR43485">
    <property type="entry name" value="HYDROGENASE-4 COMPONENT G"/>
    <property type="match status" value="1"/>
</dbReference>
<evidence type="ECO:0000313" key="4">
    <source>
        <dbReference type="Proteomes" id="UP000295244"/>
    </source>
</evidence>
<keyword evidence="4" id="KW-1185">Reference proteome</keyword>
<organism evidence="3 4">
    <name type="scientific">Rubrobacter taiwanensis</name>
    <dbReference type="NCBI Taxonomy" id="185139"/>
    <lineage>
        <taxon>Bacteria</taxon>
        <taxon>Bacillati</taxon>
        <taxon>Actinomycetota</taxon>
        <taxon>Rubrobacteria</taxon>
        <taxon>Rubrobacterales</taxon>
        <taxon>Rubrobacteraceae</taxon>
        <taxon>Rubrobacter</taxon>
    </lineage>
</organism>
<dbReference type="GO" id="GO:0016651">
    <property type="term" value="F:oxidoreductase activity, acting on NAD(P)H"/>
    <property type="evidence" value="ECO:0007669"/>
    <property type="project" value="InterPro"/>
</dbReference>
<dbReference type="GO" id="GO:0051287">
    <property type="term" value="F:NAD binding"/>
    <property type="evidence" value="ECO:0007669"/>
    <property type="project" value="InterPro"/>
</dbReference>
<evidence type="ECO:0000259" key="2">
    <source>
        <dbReference type="Pfam" id="PF00346"/>
    </source>
</evidence>
<accession>A0A4R1BDZ9</accession>
<dbReference type="InterPro" id="IPR052197">
    <property type="entry name" value="ComplexI_49kDa-like"/>
</dbReference>
<protein>
    <recommendedName>
        <fullName evidence="2">NADH-quinone oxidoreductase subunit D domain-containing protein</fullName>
    </recommendedName>
</protein>
<proteinExistence type="predicted"/>
<dbReference type="GO" id="GO:0048038">
    <property type="term" value="F:quinone binding"/>
    <property type="evidence" value="ECO:0007669"/>
    <property type="project" value="InterPro"/>
</dbReference>
<dbReference type="EMBL" id="SKBU01000026">
    <property type="protein sequence ID" value="TCJ15320.1"/>
    <property type="molecule type" value="Genomic_DNA"/>
</dbReference>
<dbReference type="Gene3D" id="1.10.645.10">
    <property type="entry name" value="Cytochrome-c3 Hydrogenase, chain B"/>
    <property type="match status" value="2"/>
</dbReference>
<evidence type="ECO:0000313" key="3">
    <source>
        <dbReference type="EMBL" id="TCJ15320.1"/>
    </source>
</evidence>
<dbReference type="SUPFAM" id="SSF56762">
    <property type="entry name" value="HydB/Nqo4-like"/>
    <property type="match status" value="1"/>
</dbReference>
<reference evidence="3 4" key="1">
    <citation type="submission" date="2019-03" db="EMBL/GenBank/DDBJ databases">
        <title>Whole genome sequence of a novel Rubrobacter taiwanensis strain, isolated from Yellowstone National Park.</title>
        <authorList>
            <person name="Freed S."/>
            <person name="Ramaley R.F."/>
            <person name="Kyndt J.A."/>
        </authorList>
    </citation>
    <scope>NUCLEOTIDE SEQUENCE [LARGE SCALE GENOMIC DNA]</scope>
    <source>
        <strain evidence="3 4">Yellowstone</strain>
    </source>
</reference>
<dbReference type="Proteomes" id="UP000295244">
    <property type="component" value="Unassembled WGS sequence"/>
</dbReference>
<dbReference type="OrthoDB" id="6074140at2"/>